<name>A0A7J7WCJ4_PIPKU</name>
<comment type="pathway">
    <text evidence="1">Protein modification; protein ubiquitination.</text>
</comment>
<sequence length="496" mass="55412">MEGEGEGEMEVEGWIEGEGEGEMEVEAPMEAPVEAPVPHVPLLHIFSFLDAASLLRAGQVSKYWNRMADNESLWRRLCRSRWPGRWAAPQELRWKQLFLAHGRRELRMARARPQDFSYREARGRLGILKPMAYLTGNDPTQSGQRSILCSASTRRMLFAWDVQEGTMVWASPVQQSTIMYLATLPERALAVTVDHQDTVKVWNCQEADALATRSLPKPCLSLDALVVDGGAVAVVGDSAGDIHTLTVPGLEHLSRVHAFDHTVNHLHCSPNGKWVFAGATLQLMMPKVFAAQFLLRPQAGEDSRQWASLPLAFCSQACWARQRASRVTMMIQQSSFRRTGFSTFDLAARTAADGAAVVEAHQVASFMLPNRMERPFQMGVQDGAAIVLQSGSHLLLFSIQGTLLQRFDHHQRHICHLWTDALHVVTTAMDDFLHLYVWEEGGLGPRLRSCCHLEQRRADPTPSCFPSYSVCDNASVVCVVTRNRETSVLVMYSLPP</sequence>
<dbReference type="AlphaFoldDB" id="A0A7J7WCJ4"/>
<organism evidence="4 5">
    <name type="scientific">Pipistrellus kuhlii</name>
    <name type="common">Kuhl's pipistrelle</name>
    <dbReference type="NCBI Taxonomy" id="59472"/>
    <lineage>
        <taxon>Eukaryota</taxon>
        <taxon>Metazoa</taxon>
        <taxon>Chordata</taxon>
        <taxon>Craniata</taxon>
        <taxon>Vertebrata</taxon>
        <taxon>Euteleostomi</taxon>
        <taxon>Mammalia</taxon>
        <taxon>Eutheria</taxon>
        <taxon>Laurasiatheria</taxon>
        <taxon>Chiroptera</taxon>
        <taxon>Yangochiroptera</taxon>
        <taxon>Vespertilionidae</taxon>
        <taxon>Pipistrellus</taxon>
    </lineage>
</organism>
<dbReference type="SMART" id="SM00256">
    <property type="entry name" value="FBOX"/>
    <property type="match status" value="1"/>
</dbReference>
<dbReference type="InterPro" id="IPR015943">
    <property type="entry name" value="WD40/YVTN_repeat-like_dom_sf"/>
</dbReference>
<dbReference type="InterPro" id="IPR036322">
    <property type="entry name" value="WD40_repeat_dom_sf"/>
</dbReference>
<evidence type="ECO:0000313" key="5">
    <source>
        <dbReference type="Proteomes" id="UP000558488"/>
    </source>
</evidence>
<comment type="caution">
    <text evidence="4">The sequence shown here is derived from an EMBL/GenBank/DDBJ whole genome shotgun (WGS) entry which is preliminary data.</text>
</comment>
<protein>
    <recommendedName>
        <fullName evidence="3">F-box domain-containing protein</fullName>
    </recommendedName>
</protein>
<dbReference type="Gene3D" id="1.20.1280.50">
    <property type="match status" value="1"/>
</dbReference>
<reference evidence="4 5" key="1">
    <citation type="journal article" date="2020" name="Nature">
        <title>Six reference-quality genomes reveal evolution of bat adaptations.</title>
        <authorList>
            <person name="Jebb D."/>
            <person name="Huang Z."/>
            <person name="Pippel M."/>
            <person name="Hughes G.M."/>
            <person name="Lavrichenko K."/>
            <person name="Devanna P."/>
            <person name="Winkler S."/>
            <person name="Jermiin L.S."/>
            <person name="Skirmuntt E.C."/>
            <person name="Katzourakis A."/>
            <person name="Burkitt-Gray L."/>
            <person name="Ray D.A."/>
            <person name="Sullivan K.A.M."/>
            <person name="Roscito J.G."/>
            <person name="Kirilenko B.M."/>
            <person name="Davalos L.M."/>
            <person name="Corthals A.P."/>
            <person name="Power M.L."/>
            <person name="Jones G."/>
            <person name="Ransome R.D."/>
            <person name="Dechmann D.K.N."/>
            <person name="Locatelli A.G."/>
            <person name="Puechmaille S.J."/>
            <person name="Fedrigo O."/>
            <person name="Jarvis E.D."/>
            <person name="Hiller M."/>
            <person name="Vernes S.C."/>
            <person name="Myers E.W."/>
            <person name="Teeling E.C."/>
        </authorList>
    </citation>
    <scope>NUCLEOTIDE SEQUENCE [LARGE SCALE GENOMIC DNA]</scope>
    <source>
        <strain evidence="4">MPipKuh1</strain>
        <tissue evidence="4">Flight muscle</tissue>
    </source>
</reference>
<evidence type="ECO:0000259" key="3">
    <source>
        <dbReference type="PROSITE" id="PS50181"/>
    </source>
</evidence>
<dbReference type="InterPro" id="IPR036047">
    <property type="entry name" value="F-box-like_dom_sf"/>
</dbReference>
<dbReference type="EMBL" id="JACAGB010000011">
    <property type="protein sequence ID" value="KAF6335147.1"/>
    <property type="molecule type" value="Genomic_DNA"/>
</dbReference>
<dbReference type="SUPFAM" id="SSF50978">
    <property type="entry name" value="WD40 repeat-like"/>
    <property type="match status" value="1"/>
</dbReference>
<dbReference type="Gene3D" id="2.130.10.10">
    <property type="entry name" value="YVTN repeat-like/Quinoprotein amine dehydrogenase"/>
    <property type="match status" value="1"/>
</dbReference>
<dbReference type="SUPFAM" id="SSF81383">
    <property type="entry name" value="F-box domain"/>
    <property type="match status" value="1"/>
</dbReference>
<evidence type="ECO:0000313" key="4">
    <source>
        <dbReference type="EMBL" id="KAF6335147.1"/>
    </source>
</evidence>
<dbReference type="PANTHER" id="PTHR46550:SF2">
    <property type="entry name" value="EXPRESSED SEQUENCE C85627-RELATED"/>
    <property type="match status" value="1"/>
</dbReference>
<accession>A0A7J7WCJ4</accession>
<dbReference type="InterPro" id="IPR052121">
    <property type="entry name" value="F-box_SCF_Substrate_Recog"/>
</dbReference>
<dbReference type="CDD" id="cd22137">
    <property type="entry name" value="F-box_FBXW12"/>
    <property type="match status" value="1"/>
</dbReference>
<dbReference type="Pfam" id="PF12937">
    <property type="entry name" value="F-box-like"/>
    <property type="match status" value="1"/>
</dbReference>
<gene>
    <name evidence="4" type="ORF">mPipKuh1_004982</name>
</gene>
<dbReference type="PROSITE" id="PS50181">
    <property type="entry name" value="FBOX"/>
    <property type="match status" value="1"/>
</dbReference>
<feature type="domain" description="F-box" evidence="3">
    <location>
        <begin position="31"/>
        <end position="77"/>
    </location>
</feature>
<dbReference type="PANTHER" id="PTHR46550">
    <property type="entry name" value="F-BOX ONLY PROTEIN 3"/>
    <property type="match status" value="1"/>
</dbReference>
<dbReference type="Proteomes" id="UP000558488">
    <property type="component" value="Unassembled WGS sequence"/>
</dbReference>
<keyword evidence="2" id="KW-0833">Ubl conjugation pathway</keyword>
<dbReference type="InterPro" id="IPR001810">
    <property type="entry name" value="F-box_dom"/>
</dbReference>
<dbReference type="GO" id="GO:0005737">
    <property type="term" value="C:cytoplasm"/>
    <property type="evidence" value="ECO:0007669"/>
    <property type="project" value="TreeGrafter"/>
</dbReference>
<evidence type="ECO:0000256" key="1">
    <source>
        <dbReference type="ARBA" id="ARBA00004906"/>
    </source>
</evidence>
<keyword evidence="5" id="KW-1185">Reference proteome</keyword>
<evidence type="ECO:0000256" key="2">
    <source>
        <dbReference type="ARBA" id="ARBA00022786"/>
    </source>
</evidence>
<proteinExistence type="predicted"/>